<protein>
    <submittedName>
        <fullName evidence="4">Right handed beta helix region</fullName>
    </submittedName>
</protein>
<dbReference type="InterPro" id="IPR012334">
    <property type="entry name" value="Pectin_lyas_fold"/>
</dbReference>
<keyword evidence="2" id="KW-1133">Transmembrane helix</keyword>
<dbReference type="SMART" id="SM00710">
    <property type="entry name" value="PbH1"/>
    <property type="match status" value="6"/>
</dbReference>
<dbReference type="InterPro" id="IPR011050">
    <property type="entry name" value="Pectin_lyase_fold/virulence"/>
</dbReference>
<reference evidence="5" key="1">
    <citation type="submission" date="2016-10" db="EMBL/GenBank/DDBJ databases">
        <authorList>
            <person name="Varghese N."/>
            <person name="Submissions S."/>
        </authorList>
    </citation>
    <scope>NUCLEOTIDE SEQUENCE [LARGE SCALE GENOMIC DNA]</scope>
    <source>
        <strain evidence="5">DSM 43163</strain>
    </source>
</reference>
<dbReference type="EMBL" id="FNVO01000001">
    <property type="protein sequence ID" value="SEF52350.1"/>
    <property type="molecule type" value="Genomic_DNA"/>
</dbReference>
<dbReference type="AlphaFoldDB" id="A0A1H5SPI8"/>
<keyword evidence="5" id="KW-1185">Reference proteome</keyword>
<evidence type="ECO:0000313" key="5">
    <source>
        <dbReference type="Proteomes" id="UP000236723"/>
    </source>
</evidence>
<proteinExistence type="predicted"/>
<feature type="transmembrane region" description="Helical" evidence="2">
    <location>
        <begin position="7"/>
        <end position="28"/>
    </location>
</feature>
<name>A0A1H5SPI8_9ACTN</name>
<dbReference type="SUPFAM" id="SSF51126">
    <property type="entry name" value="Pectin lyase-like"/>
    <property type="match status" value="1"/>
</dbReference>
<organism evidence="4 5">
    <name type="scientific">Thermomonospora echinospora</name>
    <dbReference type="NCBI Taxonomy" id="1992"/>
    <lineage>
        <taxon>Bacteria</taxon>
        <taxon>Bacillati</taxon>
        <taxon>Actinomycetota</taxon>
        <taxon>Actinomycetes</taxon>
        <taxon>Streptosporangiales</taxon>
        <taxon>Thermomonosporaceae</taxon>
        <taxon>Thermomonospora</taxon>
    </lineage>
</organism>
<evidence type="ECO:0000256" key="1">
    <source>
        <dbReference type="SAM" id="MobiDB-lite"/>
    </source>
</evidence>
<keyword evidence="2" id="KW-0472">Membrane</keyword>
<gene>
    <name evidence="4" type="ORF">SAMN04489712_101302</name>
</gene>
<evidence type="ECO:0000256" key="2">
    <source>
        <dbReference type="SAM" id="Phobius"/>
    </source>
</evidence>
<dbReference type="InterPro" id="IPR039448">
    <property type="entry name" value="Beta_helix"/>
</dbReference>
<evidence type="ECO:0000313" key="4">
    <source>
        <dbReference type="EMBL" id="SEF52350.1"/>
    </source>
</evidence>
<feature type="compositionally biased region" description="Acidic residues" evidence="1">
    <location>
        <begin position="57"/>
        <end position="73"/>
    </location>
</feature>
<dbReference type="Proteomes" id="UP000236723">
    <property type="component" value="Unassembled WGS sequence"/>
</dbReference>
<sequence length="387" mass="40578">MTDKIDLKFVAGLLIGALVMGALVVVLMSGGQDGERAADQSVPMPRGPVGAGASEDRGEDAEEDIEEAGEEGEPFTSAGPPPDIEVPDGEGRVVCPAATRTVGDARELQTALSTAEPGDSIHLEDGIYVGKFVARAAGTEDKPIFLCGGENAVLDGGGIKKGYALHLNQASHWRLVGFTVRNSQKGVMADTTDGAVIQDLRVHDIGDEAIHLRNFSSGNTVQYNLIYNTGLRREKFGEGVYLGTAESNWKQFSGGKMDRSDRNVVRGNVIRATAEAIDVKEGTTGGRIVGNIFDGSVLGGSKHNDSWVDVKGNGYVIEDNRGTETNEDGFQTHEIVKGWGTGNVFRGNTIDLGGGGGVGIKDTAGGNTIDCDNKVTGGPLTDKGQCT</sequence>
<feature type="region of interest" description="Disordered" evidence="1">
    <location>
        <begin position="34"/>
        <end position="90"/>
    </location>
</feature>
<dbReference type="RefSeq" id="WP_200826958.1">
    <property type="nucleotide sequence ID" value="NZ_FNVO01000001.1"/>
</dbReference>
<dbReference type="Pfam" id="PF13229">
    <property type="entry name" value="Beta_helix"/>
    <property type="match status" value="1"/>
</dbReference>
<evidence type="ECO:0000259" key="3">
    <source>
        <dbReference type="Pfam" id="PF13229"/>
    </source>
</evidence>
<dbReference type="InterPro" id="IPR006626">
    <property type="entry name" value="PbH1"/>
</dbReference>
<keyword evidence="2" id="KW-0812">Transmembrane</keyword>
<accession>A0A1H5SPI8</accession>
<feature type="domain" description="Right handed beta helix" evidence="3">
    <location>
        <begin position="163"/>
        <end position="297"/>
    </location>
</feature>
<dbReference type="Gene3D" id="2.160.20.10">
    <property type="entry name" value="Single-stranded right-handed beta-helix, Pectin lyase-like"/>
    <property type="match status" value="1"/>
</dbReference>